<dbReference type="Pfam" id="PF02800">
    <property type="entry name" value="Gp_dh_C"/>
    <property type="match status" value="1"/>
</dbReference>
<dbReference type="InterPro" id="IPR006424">
    <property type="entry name" value="Glyceraldehyde-3-P_DH_1"/>
</dbReference>
<dbReference type="PIRSF" id="PIRSF000149">
    <property type="entry name" value="GAP_DH"/>
    <property type="match status" value="1"/>
</dbReference>
<dbReference type="CDD" id="cd05214">
    <property type="entry name" value="GAPDH_I_N"/>
    <property type="match status" value="1"/>
</dbReference>
<comment type="caution">
    <text evidence="6">The sequence shown here is derived from an EMBL/GenBank/DDBJ whole genome shotgun (WGS) entry which is preliminary data.</text>
</comment>
<evidence type="ECO:0000313" key="7">
    <source>
        <dbReference type="Proteomes" id="UP001579974"/>
    </source>
</evidence>
<evidence type="ECO:0000313" key="6">
    <source>
        <dbReference type="EMBL" id="MFB5189691.1"/>
    </source>
</evidence>
<sequence>MTGQIGINGFGRIGRMVFRKSIELGMDVVAVNGTADPATLVHLVKYDSVHGQWSVPIEATERGCIVNGKPIQFFSTRDAGELPWGEVGVDVVVEATGAYRTWEGASIHLRQGAQKVIITAPAKGDRGADLTVVMGVNHHRYRPEAHCILSGASCTTNALAPVVHVLHHAFGVESGLVTTVHAYTNDQLNQDNPHADLRRSRACAQSIIPTSTGAARAIGLVIPELAGRLNGLSVRIPTPNVSLLDVVLQLSAPVDTQAVNDALRSGSEGPLKGVLGYCEEPLVSIDFNGDERSAVVDSMSTMVMGEHTVKVLAWYDNEWGYSCRIVDLLRMVLDAEGPVEAAPRQQHEASKAGCR</sequence>
<dbReference type="SUPFAM" id="SSF51735">
    <property type="entry name" value="NAD(P)-binding Rossmann-fold domains"/>
    <property type="match status" value="1"/>
</dbReference>
<name>A0ABV5ACB0_9BACL</name>
<dbReference type="NCBIfam" id="TIGR01534">
    <property type="entry name" value="GAPDH-I"/>
    <property type="match status" value="1"/>
</dbReference>
<dbReference type="Pfam" id="PF00044">
    <property type="entry name" value="Gp_dh_N"/>
    <property type="match status" value="1"/>
</dbReference>
<gene>
    <name evidence="6" type="primary">gap</name>
    <name evidence="6" type="ORF">KKP3000_002967</name>
</gene>
<dbReference type="InterPro" id="IPR020830">
    <property type="entry name" value="GlycerAld_3-P_DH_AS"/>
</dbReference>
<dbReference type="PANTHER" id="PTHR43148">
    <property type="entry name" value="GLYCERALDEHYDE-3-PHOSPHATE DEHYDROGENASE 2"/>
    <property type="match status" value="1"/>
</dbReference>
<dbReference type="InterPro" id="IPR020829">
    <property type="entry name" value="GlycerAld_3-P_DH_cat"/>
</dbReference>
<dbReference type="RefSeq" id="WP_275475260.1">
    <property type="nucleotide sequence ID" value="NZ_CP162940.1"/>
</dbReference>
<dbReference type="InterPro" id="IPR036291">
    <property type="entry name" value="NAD(P)-bd_dom_sf"/>
</dbReference>
<keyword evidence="2 4" id="KW-0560">Oxidoreductase</keyword>
<dbReference type="InterPro" id="IPR020831">
    <property type="entry name" value="GlycerAld/Erythrose_P_DH"/>
</dbReference>
<evidence type="ECO:0000256" key="1">
    <source>
        <dbReference type="ARBA" id="ARBA00007406"/>
    </source>
</evidence>
<evidence type="ECO:0000256" key="4">
    <source>
        <dbReference type="RuleBase" id="RU361160"/>
    </source>
</evidence>
<evidence type="ECO:0000256" key="2">
    <source>
        <dbReference type="ARBA" id="ARBA00023002"/>
    </source>
</evidence>
<evidence type="ECO:0000259" key="5">
    <source>
        <dbReference type="SMART" id="SM00846"/>
    </source>
</evidence>
<proteinExistence type="inferred from homology"/>
<dbReference type="Gene3D" id="3.30.360.10">
    <property type="entry name" value="Dihydrodipicolinate Reductase, domain 2"/>
    <property type="match status" value="1"/>
</dbReference>
<dbReference type="Gene3D" id="3.40.50.720">
    <property type="entry name" value="NAD(P)-binding Rossmann-like Domain"/>
    <property type="match status" value="1"/>
</dbReference>
<protein>
    <recommendedName>
        <fullName evidence="4">Glyceraldehyde-3-phosphate dehydrogenase</fullName>
        <ecNumber evidence="4">1.2.1.-</ecNumber>
    </recommendedName>
</protein>
<dbReference type="PROSITE" id="PS00071">
    <property type="entry name" value="GAPDH"/>
    <property type="match status" value="1"/>
</dbReference>
<organism evidence="6 7">
    <name type="scientific">Alicyclobacillus fastidiosus</name>
    <dbReference type="NCBI Taxonomy" id="392011"/>
    <lineage>
        <taxon>Bacteria</taxon>
        <taxon>Bacillati</taxon>
        <taxon>Bacillota</taxon>
        <taxon>Bacilli</taxon>
        <taxon>Bacillales</taxon>
        <taxon>Alicyclobacillaceae</taxon>
        <taxon>Alicyclobacillus</taxon>
    </lineage>
</organism>
<evidence type="ECO:0000256" key="3">
    <source>
        <dbReference type="RuleBase" id="RU000397"/>
    </source>
</evidence>
<dbReference type="EC" id="1.2.1.-" evidence="4"/>
<reference evidence="6 7" key="1">
    <citation type="journal article" date="2024" name="Int. J. Mol. Sci.">
        <title>Exploration of Alicyclobacillus spp. Genome in Search of Antibiotic Resistance.</title>
        <authorList>
            <person name="Bucka-Kolendo J."/>
            <person name="Kiousi D.E."/>
            <person name="Dekowska A."/>
            <person name="Mikolajczuk-Szczyrba A."/>
            <person name="Karadedos D.M."/>
            <person name="Michael P."/>
            <person name="Galanis A."/>
            <person name="Sokolowska B."/>
        </authorList>
    </citation>
    <scope>NUCLEOTIDE SEQUENCE [LARGE SCALE GENOMIC DNA]</scope>
    <source>
        <strain evidence="6 7">KKP 3000</strain>
    </source>
</reference>
<dbReference type="CDD" id="cd18126">
    <property type="entry name" value="GAPDH_I_C"/>
    <property type="match status" value="1"/>
</dbReference>
<dbReference type="Proteomes" id="UP001579974">
    <property type="component" value="Unassembled WGS sequence"/>
</dbReference>
<accession>A0ABV5ACB0</accession>
<keyword evidence="7" id="KW-1185">Reference proteome</keyword>
<dbReference type="SMART" id="SM00846">
    <property type="entry name" value="Gp_dh_N"/>
    <property type="match status" value="1"/>
</dbReference>
<feature type="domain" description="Glyceraldehyde 3-phosphate dehydrogenase NAD(P) binding" evidence="5">
    <location>
        <begin position="3"/>
        <end position="154"/>
    </location>
</feature>
<dbReference type="SUPFAM" id="SSF55347">
    <property type="entry name" value="Glyceraldehyde-3-phosphate dehydrogenase-like, C-terminal domain"/>
    <property type="match status" value="1"/>
</dbReference>
<dbReference type="InterPro" id="IPR020828">
    <property type="entry name" value="GlycerAld_3-P_DH_NAD(P)-bd"/>
</dbReference>
<dbReference type="EMBL" id="JBDXSU010000003">
    <property type="protein sequence ID" value="MFB5189691.1"/>
    <property type="molecule type" value="Genomic_DNA"/>
</dbReference>
<comment type="similarity">
    <text evidence="1 3">Belongs to the glyceraldehyde-3-phosphate dehydrogenase family.</text>
</comment>
<dbReference type="PRINTS" id="PR00078">
    <property type="entry name" value="G3PDHDRGNASE"/>
</dbReference>